<dbReference type="InterPro" id="IPR029063">
    <property type="entry name" value="SAM-dependent_MTases_sf"/>
</dbReference>
<reference evidence="1 2" key="1">
    <citation type="submission" date="2017-05" db="EMBL/GenBank/DDBJ databases">
        <title>Full genome sequence of Pseudorhodoplanes sinuspersici.</title>
        <authorList>
            <person name="Dastgheib S.M.M."/>
            <person name="Shavandi M."/>
            <person name="Tirandaz H."/>
        </authorList>
    </citation>
    <scope>NUCLEOTIDE SEQUENCE [LARGE SCALE GENOMIC DNA]</scope>
    <source>
        <strain evidence="1 2">RIPI110</strain>
    </source>
</reference>
<evidence type="ECO:0000313" key="2">
    <source>
        <dbReference type="Proteomes" id="UP000194137"/>
    </source>
</evidence>
<sequence length="359" mass="40907">MPFQCRVSWLIQHLVHGPNGLDREALNARGQLRQKTAIDDDIRCRGRHPAVHFRCGRSILRGARKTILKRTSLKKSQARQLRLARCTSKKLPKARRVMLDKTPGDILDNLGGDAALARAFRELGVENDRHWAWDNYENVVRGLARILNAKRLIEIGGGRDPLFKANELAALGIEMTINDISQVELDVLPDTYRKACFDVAGDISAVADLRGHFDLAFSRMVFEHVADGQRAWKNLYELLAPGGVALAFIPTLYSFPFVVNWLLPDDVAAKIVKMLYRNRTDEEDPVFPARYSWTFASERKMKPMLEGIGYSEVQILPFYGHGYFERLPLIRDIHDRFTAMARANDWRTIASYAYIAARK</sequence>
<protein>
    <recommendedName>
        <fullName evidence="3">Methyltransferase type 11 domain-containing protein</fullName>
    </recommendedName>
</protein>
<gene>
    <name evidence="1" type="ORF">CAK95_22535</name>
</gene>
<accession>A0A1W7A236</accession>
<dbReference type="EMBL" id="CP021112">
    <property type="protein sequence ID" value="ARQ03125.1"/>
    <property type="molecule type" value="Genomic_DNA"/>
</dbReference>
<organism evidence="1 2">
    <name type="scientific">Pseudorhodoplanes sinuspersici</name>
    <dbReference type="NCBI Taxonomy" id="1235591"/>
    <lineage>
        <taxon>Bacteria</taxon>
        <taxon>Pseudomonadati</taxon>
        <taxon>Pseudomonadota</taxon>
        <taxon>Alphaproteobacteria</taxon>
        <taxon>Hyphomicrobiales</taxon>
        <taxon>Pseudorhodoplanes</taxon>
    </lineage>
</organism>
<name>A0A1W7A236_9HYPH</name>
<dbReference type="AlphaFoldDB" id="A0A1W7A236"/>
<keyword evidence="2" id="KW-1185">Reference proteome</keyword>
<dbReference type="CDD" id="cd02440">
    <property type="entry name" value="AdoMet_MTases"/>
    <property type="match status" value="1"/>
</dbReference>
<dbReference type="SUPFAM" id="SSF53335">
    <property type="entry name" value="S-adenosyl-L-methionine-dependent methyltransferases"/>
    <property type="match status" value="1"/>
</dbReference>
<proteinExistence type="predicted"/>
<dbReference type="Gene3D" id="3.40.50.150">
    <property type="entry name" value="Vaccinia Virus protein VP39"/>
    <property type="match status" value="1"/>
</dbReference>
<evidence type="ECO:0000313" key="1">
    <source>
        <dbReference type="EMBL" id="ARQ03125.1"/>
    </source>
</evidence>
<dbReference type="KEGG" id="psin:CAK95_22535"/>
<dbReference type="Pfam" id="PF13489">
    <property type="entry name" value="Methyltransf_23"/>
    <property type="match status" value="1"/>
</dbReference>
<dbReference type="Proteomes" id="UP000194137">
    <property type="component" value="Chromosome"/>
</dbReference>
<evidence type="ECO:0008006" key="3">
    <source>
        <dbReference type="Google" id="ProtNLM"/>
    </source>
</evidence>